<sequence>MGRFRRLAEAFDQATAEVRDCDSSGSEHSPETTVDLSVLVNSFIENGNGFVDSDFDMRIAYKNCTFDGIDEDLEETKESLSRLFRSKNGDDMRQNLVLDVEKAWHHMTEDSSSPPSLGIKRQLMARLRDQGLDAGLCKSKWEKKRGLLAGDYEYIDLNVAGTRYIITVTLREEFRIARPSDNYTSVLKILPQISVFRVEELKEMVRIMCKAMKKSMNQMKMVVPPWRRREYTQAKWFGPYKRTTNEFSTKNTVNLNENKKTIGFVSLPRTCYDTHEEDFARKDFAFRMGNLAMAINGAT</sequence>
<gene>
    <name evidence="1" type="ORF">L6452_19537</name>
</gene>
<dbReference type="EMBL" id="CM042052">
    <property type="protein sequence ID" value="KAI3718658.1"/>
    <property type="molecule type" value="Genomic_DNA"/>
</dbReference>
<comment type="caution">
    <text evidence="1">The sequence shown here is derived from an EMBL/GenBank/DDBJ whole genome shotgun (WGS) entry which is preliminary data.</text>
</comment>
<accession>A0ACB9B9P8</accession>
<organism evidence="1 2">
    <name type="scientific">Arctium lappa</name>
    <name type="common">Greater burdock</name>
    <name type="synonym">Lappa major</name>
    <dbReference type="NCBI Taxonomy" id="4217"/>
    <lineage>
        <taxon>Eukaryota</taxon>
        <taxon>Viridiplantae</taxon>
        <taxon>Streptophyta</taxon>
        <taxon>Embryophyta</taxon>
        <taxon>Tracheophyta</taxon>
        <taxon>Spermatophyta</taxon>
        <taxon>Magnoliopsida</taxon>
        <taxon>eudicotyledons</taxon>
        <taxon>Gunneridae</taxon>
        <taxon>Pentapetalae</taxon>
        <taxon>asterids</taxon>
        <taxon>campanulids</taxon>
        <taxon>Asterales</taxon>
        <taxon>Asteraceae</taxon>
        <taxon>Carduoideae</taxon>
        <taxon>Cardueae</taxon>
        <taxon>Arctiinae</taxon>
        <taxon>Arctium</taxon>
    </lineage>
</organism>
<reference evidence="1 2" key="2">
    <citation type="journal article" date="2022" name="Mol. Ecol. Resour.">
        <title>The genomes of chicory, endive, great burdock and yacon provide insights into Asteraceae paleo-polyploidization history and plant inulin production.</title>
        <authorList>
            <person name="Fan W."/>
            <person name="Wang S."/>
            <person name="Wang H."/>
            <person name="Wang A."/>
            <person name="Jiang F."/>
            <person name="Liu H."/>
            <person name="Zhao H."/>
            <person name="Xu D."/>
            <person name="Zhang Y."/>
        </authorList>
    </citation>
    <scope>NUCLEOTIDE SEQUENCE [LARGE SCALE GENOMIC DNA]</scope>
    <source>
        <strain evidence="2">cv. Niubang</strain>
    </source>
</reference>
<protein>
    <submittedName>
        <fullName evidence="1">Uncharacterized protein</fullName>
    </submittedName>
</protein>
<evidence type="ECO:0000313" key="2">
    <source>
        <dbReference type="Proteomes" id="UP001055879"/>
    </source>
</evidence>
<reference evidence="2" key="1">
    <citation type="journal article" date="2022" name="Mol. Ecol. Resour.">
        <title>The genomes of chicory, endive, great burdock and yacon provide insights into Asteraceae palaeo-polyploidization history and plant inulin production.</title>
        <authorList>
            <person name="Fan W."/>
            <person name="Wang S."/>
            <person name="Wang H."/>
            <person name="Wang A."/>
            <person name="Jiang F."/>
            <person name="Liu H."/>
            <person name="Zhao H."/>
            <person name="Xu D."/>
            <person name="Zhang Y."/>
        </authorList>
    </citation>
    <scope>NUCLEOTIDE SEQUENCE [LARGE SCALE GENOMIC DNA]</scope>
    <source>
        <strain evidence="2">cv. Niubang</strain>
    </source>
</reference>
<evidence type="ECO:0000313" key="1">
    <source>
        <dbReference type="EMBL" id="KAI3718658.1"/>
    </source>
</evidence>
<keyword evidence="2" id="KW-1185">Reference proteome</keyword>
<dbReference type="Proteomes" id="UP001055879">
    <property type="component" value="Linkage Group LG06"/>
</dbReference>
<proteinExistence type="predicted"/>
<name>A0ACB9B9P8_ARCLA</name>